<dbReference type="SUPFAM" id="SSF46689">
    <property type="entry name" value="Homeodomain-like"/>
    <property type="match status" value="1"/>
</dbReference>
<evidence type="ECO:0000256" key="1">
    <source>
        <dbReference type="ARBA" id="ARBA00023125"/>
    </source>
</evidence>
<accession>A0A840UZC1</accession>
<dbReference type="InterPro" id="IPR001647">
    <property type="entry name" value="HTH_TetR"/>
</dbReference>
<protein>
    <submittedName>
        <fullName evidence="4">AcrR family transcriptional regulator</fullName>
    </submittedName>
</protein>
<dbReference type="Proteomes" id="UP000539642">
    <property type="component" value="Unassembled WGS sequence"/>
</dbReference>
<name>A0A840UZC1_9BACT</name>
<dbReference type="PRINTS" id="PR00455">
    <property type="entry name" value="HTHTETR"/>
</dbReference>
<evidence type="ECO:0000259" key="3">
    <source>
        <dbReference type="PROSITE" id="PS50977"/>
    </source>
</evidence>
<dbReference type="PANTHER" id="PTHR30055:SF226">
    <property type="entry name" value="HTH-TYPE TRANSCRIPTIONAL REGULATOR PKSA"/>
    <property type="match status" value="1"/>
</dbReference>
<dbReference type="Pfam" id="PF09209">
    <property type="entry name" value="CecR_C"/>
    <property type="match status" value="1"/>
</dbReference>
<dbReference type="PANTHER" id="PTHR30055">
    <property type="entry name" value="HTH-TYPE TRANSCRIPTIONAL REGULATOR RUTR"/>
    <property type="match status" value="1"/>
</dbReference>
<evidence type="ECO:0000256" key="2">
    <source>
        <dbReference type="PROSITE-ProRule" id="PRU00335"/>
    </source>
</evidence>
<keyword evidence="5" id="KW-1185">Reference proteome</keyword>
<feature type="DNA-binding region" description="H-T-H motif" evidence="2">
    <location>
        <begin position="29"/>
        <end position="48"/>
    </location>
</feature>
<dbReference type="InterPro" id="IPR050109">
    <property type="entry name" value="HTH-type_TetR-like_transc_reg"/>
</dbReference>
<keyword evidence="1 2" id="KW-0238">DNA-binding</keyword>
<reference evidence="4 5" key="1">
    <citation type="submission" date="2020-08" db="EMBL/GenBank/DDBJ databases">
        <title>Genomic Encyclopedia of Type Strains, Phase IV (KMG-IV): sequencing the most valuable type-strain genomes for metagenomic binning, comparative biology and taxonomic classification.</title>
        <authorList>
            <person name="Goeker M."/>
        </authorList>
    </citation>
    <scope>NUCLEOTIDE SEQUENCE [LARGE SCALE GENOMIC DNA]</scope>
    <source>
        <strain evidence="4 5">DSM 28570</strain>
    </source>
</reference>
<dbReference type="InterPro" id="IPR015292">
    <property type="entry name" value="Tscrpt_reg_YbiH_C"/>
</dbReference>
<evidence type="ECO:0000313" key="4">
    <source>
        <dbReference type="EMBL" id="MBB5346799.1"/>
    </source>
</evidence>
<evidence type="ECO:0000313" key="5">
    <source>
        <dbReference type="Proteomes" id="UP000539642"/>
    </source>
</evidence>
<sequence>MTGQPVTTKEKILEAAADIFGREGFKATTIRRIAESAQVNVAAINYHFRDKEGLYAAVLEHVFHTGFARFPSHGGIDDGMPPERQLYFFIRTMFYRLLSSEGWGGRHGKGRLIARELLDPSPAFESVLDAYIKPHKELLLSILVAISGRNPGPELLLPCAVSIIGQCLYYALAAPVIKRITGSDVPIETQLDRLSEFVWRFSLGGIAAIVSGVGAGSVPDPQPHSTPFSPLDEP</sequence>
<gene>
    <name evidence="4" type="ORF">HNQ81_000509</name>
</gene>
<dbReference type="Gene3D" id="1.10.357.10">
    <property type="entry name" value="Tetracycline Repressor, domain 2"/>
    <property type="match status" value="1"/>
</dbReference>
<dbReference type="PROSITE" id="PS01081">
    <property type="entry name" value="HTH_TETR_1"/>
    <property type="match status" value="1"/>
</dbReference>
<dbReference type="AlphaFoldDB" id="A0A840UZC1"/>
<dbReference type="RefSeq" id="WP_183348009.1">
    <property type="nucleotide sequence ID" value="NZ_JACHEO010000002.1"/>
</dbReference>
<dbReference type="Pfam" id="PF00440">
    <property type="entry name" value="TetR_N"/>
    <property type="match status" value="1"/>
</dbReference>
<comment type="caution">
    <text evidence="4">The sequence shown here is derived from an EMBL/GenBank/DDBJ whole genome shotgun (WGS) entry which is preliminary data.</text>
</comment>
<dbReference type="PROSITE" id="PS50977">
    <property type="entry name" value="HTH_TETR_2"/>
    <property type="match status" value="1"/>
</dbReference>
<dbReference type="Gene3D" id="1.10.10.60">
    <property type="entry name" value="Homeodomain-like"/>
    <property type="match status" value="1"/>
</dbReference>
<dbReference type="InterPro" id="IPR009057">
    <property type="entry name" value="Homeodomain-like_sf"/>
</dbReference>
<dbReference type="InterPro" id="IPR036271">
    <property type="entry name" value="Tet_transcr_reg_TetR-rel_C_sf"/>
</dbReference>
<dbReference type="InterPro" id="IPR023772">
    <property type="entry name" value="DNA-bd_HTH_TetR-type_CS"/>
</dbReference>
<dbReference type="GO" id="GO:0003700">
    <property type="term" value="F:DNA-binding transcription factor activity"/>
    <property type="evidence" value="ECO:0007669"/>
    <property type="project" value="TreeGrafter"/>
</dbReference>
<proteinExistence type="predicted"/>
<dbReference type="GO" id="GO:0000976">
    <property type="term" value="F:transcription cis-regulatory region binding"/>
    <property type="evidence" value="ECO:0007669"/>
    <property type="project" value="TreeGrafter"/>
</dbReference>
<dbReference type="EMBL" id="JACHEO010000002">
    <property type="protein sequence ID" value="MBB5346799.1"/>
    <property type="molecule type" value="Genomic_DNA"/>
</dbReference>
<organism evidence="4 5">
    <name type="scientific">Desulfoprunum benzoelyticum</name>
    <dbReference type="NCBI Taxonomy" id="1506996"/>
    <lineage>
        <taxon>Bacteria</taxon>
        <taxon>Pseudomonadati</taxon>
        <taxon>Thermodesulfobacteriota</taxon>
        <taxon>Desulfobulbia</taxon>
        <taxon>Desulfobulbales</taxon>
        <taxon>Desulfobulbaceae</taxon>
        <taxon>Desulfoprunum</taxon>
    </lineage>
</organism>
<feature type="domain" description="HTH tetR-type" evidence="3">
    <location>
        <begin position="6"/>
        <end position="66"/>
    </location>
</feature>
<dbReference type="SUPFAM" id="SSF48498">
    <property type="entry name" value="Tetracyclin repressor-like, C-terminal domain"/>
    <property type="match status" value="1"/>
</dbReference>